<evidence type="ECO:0000256" key="5">
    <source>
        <dbReference type="SAM" id="Phobius"/>
    </source>
</evidence>
<dbReference type="OrthoDB" id="2414439at2"/>
<evidence type="ECO:0000256" key="2">
    <source>
        <dbReference type="ARBA" id="ARBA00022692"/>
    </source>
</evidence>
<dbReference type="Gene3D" id="1.20.1250.20">
    <property type="entry name" value="MFS general substrate transporter like domains"/>
    <property type="match status" value="1"/>
</dbReference>
<feature type="transmembrane region" description="Helical" evidence="5">
    <location>
        <begin position="120"/>
        <end position="140"/>
    </location>
</feature>
<feature type="transmembrane region" description="Helical" evidence="5">
    <location>
        <begin position="382"/>
        <end position="405"/>
    </location>
</feature>
<keyword evidence="7" id="KW-0614">Plasmid</keyword>
<feature type="transmembrane region" description="Helical" evidence="5">
    <location>
        <begin position="446"/>
        <end position="469"/>
    </location>
</feature>
<feature type="domain" description="Major facilitator superfamily (MFS) profile" evidence="6">
    <location>
        <begin position="122"/>
        <end position="573"/>
    </location>
</feature>
<sequence>MLDDRCRRHCRCPERLDGSDERAPPRYGSACISILSASLARIGGRGGLARVARDIGCEVGRLGPSAAEGPALRPLFHDLTLPPRTGAATGFQRRLALSTETIEIQPVSYAKEQVGDPRRWLALPVLLTGAFLPILDFNVVNLALPAIRQNLGATSSEVQFVISAYAATYAVFLITGGRLGDLFGRRRLFLLGVAGFTIASLLCGVSPSPAFLVAARILQGLTATAMAPQVLASIRVLFPPAEQGRALGFYGATFGLANICGQVLGGVLVSSHPFGWAWQAIFLINVPIGLTAFIGGLLFLRDSHAQHAQKLDVGGVFLLSLTLALLVYPLVEGRESGCPTWIIAMLVGCPFALTAFVRYEARLSARGGDPLVALPLLRNTPFVIGLVMALAFYMLSSFYLTFAVYLQSGLHETPLAAGLATLPFATGFFVASLVSSYVMQRLGVRALTLGFALQVLGFGVVMLSVAKILPESLELGLFCAGLGFGTVMPSVIKAVIGSLDPQHAGLASGIMISTFQIGAALGVAIIGGVFYSALGNAGDPAAYAHTFVLALSCNVALLLLGGLLSLWLPGERRAGA</sequence>
<dbReference type="KEGG" id="rjg:CCGE525_25925"/>
<keyword evidence="3 5" id="KW-1133">Transmembrane helix</keyword>
<evidence type="ECO:0000256" key="4">
    <source>
        <dbReference type="ARBA" id="ARBA00023136"/>
    </source>
</evidence>
<dbReference type="CDD" id="cd17321">
    <property type="entry name" value="MFS_MMR_MDR_like"/>
    <property type="match status" value="1"/>
</dbReference>
<geneLocation type="plasmid" evidence="8">
    <name>prccge525c</name>
</geneLocation>
<feature type="transmembrane region" description="Helical" evidence="5">
    <location>
        <begin position="188"/>
        <end position="211"/>
    </location>
</feature>
<feature type="transmembrane region" description="Helical" evidence="5">
    <location>
        <begin position="247"/>
        <end position="270"/>
    </location>
</feature>
<dbReference type="PRINTS" id="PR01036">
    <property type="entry name" value="TCRTETB"/>
</dbReference>
<evidence type="ECO:0000313" key="8">
    <source>
        <dbReference type="Proteomes" id="UP000282195"/>
    </source>
</evidence>
<dbReference type="PANTHER" id="PTHR42718">
    <property type="entry name" value="MAJOR FACILITATOR SUPERFAMILY MULTIDRUG TRANSPORTER MFSC"/>
    <property type="match status" value="1"/>
</dbReference>
<evidence type="ECO:0000256" key="1">
    <source>
        <dbReference type="ARBA" id="ARBA00004141"/>
    </source>
</evidence>
<feature type="transmembrane region" description="Helical" evidence="5">
    <location>
        <begin position="311"/>
        <end position="329"/>
    </location>
</feature>
<dbReference type="PROSITE" id="PS50850">
    <property type="entry name" value="MFS"/>
    <property type="match status" value="1"/>
</dbReference>
<evidence type="ECO:0000313" key="7">
    <source>
        <dbReference type="EMBL" id="AYG62254.1"/>
    </source>
</evidence>
<comment type="subcellular location">
    <subcellularLocation>
        <location evidence="1">Membrane</location>
        <topology evidence="1">Multi-pass membrane protein</topology>
    </subcellularLocation>
</comment>
<feature type="transmembrane region" description="Helical" evidence="5">
    <location>
        <begin position="475"/>
        <end position="496"/>
    </location>
</feature>
<dbReference type="GO" id="GO:0016020">
    <property type="term" value="C:membrane"/>
    <property type="evidence" value="ECO:0007669"/>
    <property type="project" value="UniProtKB-SubCell"/>
</dbReference>
<dbReference type="EMBL" id="CP032695">
    <property type="protein sequence ID" value="AYG62254.1"/>
    <property type="molecule type" value="Genomic_DNA"/>
</dbReference>
<dbReference type="Proteomes" id="UP000282195">
    <property type="component" value="Plasmid pRCCGE525c"/>
</dbReference>
<feature type="transmembrane region" description="Helical" evidence="5">
    <location>
        <begin position="341"/>
        <end position="361"/>
    </location>
</feature>
<dbReference type="InterPro" id="IPR020846">
    <property type="entry name" value="MFS_dom"/>
</dbReference>
<keyword evidence="8" id="KW-1185">Reference proteome</keyword>
<proteinExistence type="predicted"/>
<dbReference type="InterPro" id="IPR011701">
    <property type="entry name" value="MFS"/>
</dbReference>
<name>A0A387G1N0_9HYPH</name>
<feature type="transmembrane region" description="Helical" evidence="5">
    <location>
        <begin position="276"/>
        <end position="299"/>
    </location>
</feature>
<dbReference type="PANTHER" id="PTHR42718:SF39">
    <property type="entry name" value="ACTINORHODIN TRANSPORTER-RELATED"/>
    <property type="match status" value="1"/>
</dbReference>
<evidence type="ECO:0000259" key="6">
    <source>
        <dbReference type="PROSITE" id="PS50850"/>
    </source>
</evidence>
<feature type="transmembrane region" description="Helical" evidence="5">
    <location>
        <begin position="217"/>
        <end position="238"/>
    </location>
</feature>
<dbReference type="AlphaFoldDB" id="A0A387G1N0"/>
<feature type="transmembrane region" description="Helical" evidence="5">
    <location>
        <begin position="417"/>
        <end position="439"/>
    </location>
</feature>
<feature type="transmembrane region" description="Helical" evidence="5">
    <location>
        <begin position="508"/>
        <end position="531"/>
    </location>
</feature>
<dbReference type="InterPro" id="IPR036259">
    <property type="entry name" value="MFS_trans_sf"/>
</dbReference>
<dbReference type="Gene3D" id="1.20.1720.10">
    <property type="entry name" value="Multidrug resistance protein D"/>
    <property type="match status" value="1"/>
</dbReference>
<reference evidence="7 8" key="1">
    <citation type="submission" date="2018-10" db="EMBL/GenBank/DDBJ databases">
        <title>Rhizobium etli, R. leguminosarum and a new Rhizobium genospecies from Phaseolus dumosus.</title>
        <authorList>
            <person name="Ramirez-Puebla S.T."/>
            <person name="Rogel-Hernandez M.A."/>
            <person name="Guerrero G."/>
            <person name="Ormeno-Orrillo E."/>
            <person name="Martinez-Romero J.C."/>
            <person name="Negrete-Yankelevich S."/>
            <person name="Martinez-Romero E."/>
        </authorList>
    </citation>
    <scope>NUCLEOTIDE SEQUENCE [LARGE SCALE GENOMIC DNA]</scope>
    <source>
        <strain evidence="7 8">CCGE525</strain>
        <plasmid evidence="8">prccge525c</plasmid>
    </source>
</reference>
<keyword evidence="2 5" id="KW-0812">Transmembrane</keyword>
<feature type="transmembrane region" description="Helical" evidence="5">
    <location>
        <begin position="160"/>
        <end position="176"/>
    </location>
</feature>
<dbReference type="SUPFAM" id="SSF103473">
    <property type="entry name" value="MFS general substrate transporter"/>
    <property type="match status" value="1"/>
</dbReference>
<dbReference type="Pfam" id="PF07690">
    <property type="entry name" value="MFS_1"/>
    <property type="match status" value="2"/>
</dbReference>
<accession>A0A387G1N0</accession>
<dbReference type="GO" id="GO:0022857">
    <property type="term" value="F:transmembrane transporter activity"/>
    <property type="evidence" value="ECO:0007669"/>
    <property type="project" value="InterPro"/>
</dbReference>
<organism evidence="7 8">
    <name type="scientific">Rhizobium jaguaris</name>
    <dbReference type="NCBI Taxonomy" id="1312183"/>
    <lineage>
        <taxon>Bacteria</taxon>
        <taxon>Pseudomonadati</taxon>
        <taxon>Pseudomonadota</taxon>
        <taxon>Alphaproteobacteria</taxon>
        <taxon>Hyphomicrobiales</taxon>
        <taxon>Rhizobiaceae</taxon>
        <taxon>Rhizobium/Agrobacterium group</taxon>
        <taxon>Rhizobium</taxon>
    </lineage>
</organism>
<feature type="transmembrane region" description="Helical" evidence="5">
    <location>
        <begin position="543"/>
        <end position="568"/>
    </location>
</feature>
<protein>
    <submittedName>
        <fullName evidence="7">MFS transporter</fullName>
    </submittedName>
</protein>
<gene>
    <name evidence="7" type="ORF">CCGE525_25925</name>
</gene>
<evidence type="ECO:0000256" key="3">
    <source>
        <dbReference type="ARBA" id="ARBA00022989"/>
    </source>
</evidence>
<keyword evidence="4 5" id="KW-0472">Membrane</keyword>